<comment type="caution">
    <text evidence="1">The sequence shown here is derived from an EMBL/GenBank/DDBJ whole genome shotgun (WGS) entry which is preliminary data.</text>
</comment>
<evidence type="ECO:0000313" key="2">
    <source>
        <dbReference type="Proteomes" id="UP000030848"/>
    </source>
</evidence>
<dbReference type="EMBL" id="JRZE01000003">
    <property type="protein sequence ID" value="KHF44948.1"/>
    <property type="molecule type" value="Genomic_DNA"/>
</dbReference>
<accession>A0A837DDB4</accession>
<dbReference type="AlphaFoldDB" id="A0A837DDB4"/>
<sequence>MRSRLFPIGFVMRPYYPSPLTYPVGVCLTRPVSHSRRLGTSGQVVSRPRKGG</sequence>
<gene>
    <name evidence="1" type="ORF">MINT15_18300</name>
</gene>
<reference evidence="1 2" key="1">
    <citation type="submission" date="2014-10" db="EMBL/GenBank/DDBJ databases">
        <title>Genome sequence of Micropolyspora internatus JCM3315.</title>
        <authorList>
            <person name="Shin S.-K."/>
            <person name="Yi H."/>
        </authorList>
    </citation>
    <scope>NUCLEOTIDE SEQUENCE [LARGE SCALE GENOMIC DNA]</scope>
    <source>
        <strain evidence="1 2">JCM 3315</strain>
    </source>
</reference>
<dbReference type="Proteomes" id="UP000030848">
    <property type="component" value="Unassembled WGS sequence"/>
</dbReference>
<proteinExistence type="predicted"/>
<organism evidence="1 2">
    <name type="scientific">Saccharomonospora viridis</name>
    <dbReference type="NCBI Taxonomy" id="1852"/>
    <lineage>
        <taxon>Bacteria</taxon>
        <taxon>Bacillati</taxon>
        <taxon>Actinomycetota</taxon>
        <taxon>Actinomycetes</taxon>
        <taxon>Pseudonocardiales</taxon>
        <taxon>Pseudonocardiaceae</taxon>
        <taxon>Saccharomonospora</taxon>
    </lineage>
</organism>
<name>A0A837DDB4_9PSEU</name>
<evidence type="ECO:0000313" key="1">
    <source>
        <dbReference type="EMBL" id="KHF44948.1"/>
    </source>
</evidence>
<protein>
    <submittedName>
        <fullName evidence="1">Uncharacterized protein</fullName>
    </submittedName>
</protein>